<keyword evidence="6" id="KW-0812">Transmembrane</keyword>
<evidence type="ECO:0000256" key="10">
    <source>
        <dbReference type="ARBA" id="ARBA00032062"/>
    </source>
</evidence>
<protein>
    <recommendedName>
        <fullName evidence="5 11">UDP-N-acetylglucosamine transferase subunit ALG14</fullName>
    </recommendedName>
    <alternativeName>
        <fullName evidence="10 11">Asparagine-linked glycosylation protein 14</fullName>
    </alternativeName>
</protein>
<evidence type="ECO:0000256" key="7">
    <source>
        <dbReference type="ARBA" id="ARBA00022824"/>
    </source>
</evidence>
<keyword evidence="8" id="KW-1133">Transmembrane helix</keyword>
<dbReference type="AlphaFoldDB" id="A0AA91Q3H1"/>
<proteinExistence type="inferred from homology"/>
<comment type="subcellular location">
    <subcellularLocation>
        <location evidence="1 11">Endoplasmic reticulum membrane</location>
        <topology evidence="1 11">Single-pass membrane protein</topology>
    </subcellularLocation>
    <subcellularLocation>
        <location evidence="2">Nucleus membrane</location>
        <topology evidence="2">Single-pass membrane protein</topology>
    </subcellularLocation>
</comment>
<evidence type="ECO:0000256" key="9">
    <source>
        <dbReference type="ARBA" id="ARBA00023136"/>
    </source>
</evidence>
<evidence type="ECO:0000256" key="5">
    <source>
        <dbReference type="ARBA" id="ARBA00017467"/>
    </source>
</evidence>
<dbReference type="KEGG" id="clus:A9F13_03g03487"/>
<keyword evidence="12" id="KW-0808">Transferase</keyword>
<comment type="subunit">
    <text evidence="4 11">Heterodimer with ALG13 to form a functional enzyme.</text>
</comment>
<dbReference type="PANTHER" id="PTHR12154">
    <property type="entry name" value="GLYCOSYL TRANSFERASE-RELATED"/>
    <property type="match status" value="1"/>
</dbReference>
<dbReference type="Gene3D" id="3.40.50.2000">
    <property type="entry name" value="Glycogen Phosphorylase B"/>
    <property type="match status" value="1"/>
</dbReference>
<keyword evidence="7 11" id="KW-0256">Endoplasmic reticulum</keyword>
<comment type="similarity">
    <text evidence="3 11">Belongs to the ALG14 family.</text>
</comment>
<name>A0AA91Q3H1_CLALS</name>
<dbReference type="Pfam" id="PF08660">
    <property type="entry name" value="Alg14"/>
    <property type="match status" value="1"/>
</dbReference>
<evidence type="ECO:0000256" key="3">
    <source>
        <dbReference type="ARBA" id="ARBA00009731"/>
    </source>
</evidence>
<dbReference type="GO" id="GO:0004577">
    <property type="term" value="F:N-acetylglucosaminyldiphosphodolichol N-acetylglucosaminyltransferase activity"/>
    <property type="evidence" value="ECO:0007669"/>
    <property type="project" value="TreeGrafter"/>
</dbReference>
<comment type="caution">
    <text evidence="12">The sequence shown here is derived from an EMBL/GenBank/DDBJ whole genome shotgun (WGS) entry which is preliminary data.</text>
</comment>
<gene>
    <name evidence="11" type="primary">ALG14</name>
    <name evidence="12" type="ORF">A9F13_03g03487</name>
</gene>
<sequence>MPEFSVLWLLLAALLPAFLLSLRLLYVLPCFRSAADNSKKSLKGSIMVLLGSGGHTGEMLRMLAPVPLGNCSRTWVVSSGDTTSLEKARAYEEKLETLDGKSSSTFVQLPRARRVGESPLSSVVSTVVSVAATAQKIWALGPPDVLLVNGPGTSVVLAYVLFAMKFLGLGRTRIVYIESLARVKSLSLSGRLIFPIADRFVVQWKELALRYHRAEYHGILV</sequence>
<evidence type="ECO:0000256" key="6">
    <source>
        <dbReference type="ARBA" id="ARBA00022692"/>
    </source>
</evidence>
<dbReference type="GO" id="GO:0031965">
    <property type="term" value="C:nuclear membrane"/>
    <property type="evidence" value="ECO:0007669"/>
    <property type="project" value="UniProtKB-SubCell"/>
</dbReference>
<reference evidence="12 13" key="1">
    <citation type="submission" date="2017-04" db="EMBL/GenBank/DDBJ databases">
        <title>Draft genome of the yeast Clavispora lusitaniae type strain CBS 6936.</title>
        <authorList>
            <person name="Durrens P."/>
            <person name="Klopp C."/>
            <person name="Biteau N."/>
            <person name="Fitton-Ouhabi V."/>
            <person name="Dementhon K."/>
            <person name="Accoceberry I."/>
            <person name="Sherman D.J."/>
            <person name="Noel T."/>
        </authorList>
    </citation>
    <scope>NUCLEOTIDE SEQUENCE [LARGE SCALE GENOMIC DNA]</scope>
    <source>
        <strain evidence="12 13">CBS 6936</strain>
    </source>
</reference>
<dbReference type="GO" id="GO:0006488">
    <property type="term" value="P:dolichol-linked oligosaccharide biosynthetic process"/>
    <property type="evidence" value="ECO:0007669"/>
    <property type="project" value="InterPro"/>
</dbReference>
<evidence type="ECO:0000313" key="13">
    <source>
        <dbReference type="Proteomes" id="UP000195602"/>
    </source>
</evidence>
<dbReference type="InterPro" id="IPR013969">
    <property type="entry name" value="Oligosacch_biosynth_Alg14"/>
</dbReference>
<evidence type="ECO:0000256" key="2">
    <source>
        <dbReference type="ARBA" id="ARBA00004590"/>
    </source>
</evidence>
<evidence type="ECO:0000256" key="8">
    <source>
        <dbReference type="ARBA" id="ARBA00022989"/>
    </source>
</evidence>
<dbReference type="GO" id="GO:0043541">
    <property type="term" value="C:UDP-N-acetylglucosamine transferase complex"/>
    <property type="evidence" value="ECO:0007669"/>
    <property type="project" value="TreeGrafter"/>
</dbReference>
<accession>A0AA91Q3H1</accession>
<evidence type="ECO:0000256" key="4">
    <source>
        <dbReference type="ARBA" id="ARBA00011335"/>
    </source>
</evidence>
<evidence type="ECO:0000256" key="1">
    <source>
        <dbReference type="ARBA" id="ARBA00004389"/>
    </source>
</evidence>
<dbReference type="PANTHER" id="PTHR12154:SF4">
    <property type="entry name" value="UDP-N-ACETYLGLUCOSAMINE TRANSFERASE SUBUNIT ALG14 HOMOLOG"/>
    <property type="match status" value="1"/>
</dbReference>
<evidence type="ECO:0000313" key="12">
    <source>
        <dbReference type="EMBL" id="OVF10196.1"/>
    </source>
</evidence>
<organism evidence="12 13">
    <name type="scientific">Clavispora lusitaniae</name>
    <name type="common">Candida lusitaniae</name>
    <dbReference type="NCBI Taxonomy" id="36911"/>
    <lineage>
        <taxon>Eukaryota</taxon>
        <taxon>Fungi</taxon>
        <taxon>Dikarya</taxon>
        <taxon>Ascomycota</taxon>
        <taxon>Saccharomycotina</taxon>
        <taxon>Pichiomycetes</taxon>
        <taxon>Metschnikowiaceae</taxon>
        <taxon>Clavispora</taxon>
    </lineage>
</organism>
<dbReference type="EMBL" id="LYUB02000003">
    <property type="protein sequence ID" value="OVF10196.1"/>
    <property type="molecule type" value="Genomic_DNA"/>
</dbReference>
<evidence type="ECO:0000256" key="11">
    <source>
        <dbReference type="RuleBase" id="RU362127"/>
    </source>
</evidence>
<comment type="function">
    <text evidence="11">Involved in protein N-glycosylation. Essential for the second step of the dolichol-linked oligosaccharide pathway. Anchors the catalytic subunit ALG13 to the ER.</text>
</comment>
<keyword evidence="9" id="KW-0472">Membrane</keyword>
<dbReference type="Proteomes" id="UP000195602">
    <property type="component" value="Unassembled WGS sequence"/>
</dbReference>